<feature type="chain" id="PRO_5019394785" evidence="11">
    <location>
        <begin position="23"/>
        <end position="1052"/>
    </location>
</feature>
<gene>
    <name evidence="14" type="ORF">DWX97_15445</name>
</gene>
<dbReference type="InterPro" id="IPR008969">
    <property type="entry name" value="CarboxyPept-like_regulatory"/>
</dbReference>
<evidence type="ECO:0000259" key="13">
    <source>
        <dbReference type="Pfam" id="PF07715"/>
    </source>
</evidence>
<dbReference type="SUPFAM" id="SSF56935">
    <property type="entry name" value="Porins"/>
    <property type="match status" value="1"/>
</dbReference>
<dbReference type="Pfam" id="PF13715">
    <property type="entry name" value="CarbopepD_reg_2"/>
    <property type="match status" value="1"/>
</dbReference>
<dbReference type="FunFam" id="2.170.130.10:FF:000008">
    <property type="entry name" value="SusC/RagA family TonB-linked outer membrane protein"/>
    <property type="match status" value="1"/>
</dbReference>
<evidence type="ECO:0000256" key="1">
    <source>
        <dbReference type="ARBA" id="ARBA00004571"/>
    </source>
</evidence>
<evidence type="ECO:0000256" key="10">
    <source>
        <dbReference type="SAM" id="MobiDB-lite"/>
    </source>
</evidence>
<keyword evidence="11" id="KW-0732">Signal</keyword>
<evidence type="ECO:0000259" key="12">
    <source>
        <dbReference type="Pfam" id="PF00593"/>
    </source>
</evidence>
<comment type="caution">
    <text evidence="14">The sequence shown here is derived from an EMBL/GenBank/DDBJ whole genome shotgun (WGS) entry which is preliminary data.</text>
</comment>
<evidence type="ECO:0000313" key="14">
    <source>
        <dbReference type="EMBL" id="RGS35607.1"/>
    </source>
</evidence>
<keyword evidence="5 9" id="KW-0798">TonB box</keyword>
<dbReference type="PROSITE" id="PS52016">
    <property type="entry name" value="TONB_DEPENDENT_REC_3"/>
    <property type="match status" value="1"/>
</dbReference>
<dbReference type="Gene3D" id="2.60.40.1120">
    <property type="entry name" value="Carboxypeptidase-like, regulatory domain"/>
    <property type="match status" value="1"/>
</dbReference>
<feature type="domain" description="TonB-dependent receptor-like beta-barrel" evidence="12">
    <location>
        <begin position="412"/>
        <end position="830"/>
    </location>
</feature>
<dbReference type="EMBL" id="QRVJ01000013">
    <property type="protein sequence ID" value="RGS35607.1"/>
    <property type="molecule type" value="Genomic_DNA"/>
</dbReference>
<dbReference type="SUPFAM" id="SSF49464">
    <property type="entry name" value="Carboxypeptidase regulatory domain-like"/>
    <property type="match status" value="1"/>
</dbReference>
<evidence type="ECO:0000256" key="9">
    <source>
        <dbReference type="RuleBase" id="RU003357"/>
    </source>
</evidence>
<evidence type="ECO:0000256" key="2">
    <source>
        <dbReference type="ARBA" id="ARBA00022448"/>
    </source>
</evidence>
<dbReference type="InterPro" id="IPR036942">
    <property type="entry name" value="Beta-barrel_TonB_sf"/>
</dbReference>
<dbReference type="NCBIfam" id="TIGR04057">
    <property type="entry name" value="SusC_RagA_signa"/>
    <property type="match status" value="1"/>
</dbReference>
<sequence length="1052" mass="116826">MKQKVTLMLLATFLCCVLGVQAQTGSQVTGKVVDAMGELPGVSVVVKGTTNGTVTGLDGSFKLDNVKPADIVQFSFIGYKTQEIKVGSQKIFNITLQEDAQALGEVVITAGYGDIKRKDFTGSAGKANMVDMMKAPIASFDQALAGRIAGVQVSSNEGMPGSTFNIVVRGNNSLTQSNSPLYVIDGFPVEDANAASINPADIESLDILKDASATAIYGARGANGVVIITTKKGTAGKATVTYNGSFSVQKIINTIDMMDAYEFVKLQGEVRSKAEMESTWFSNYPWKDDNGVKRDLEFYRNLPTDVKQYDWQDKIFRSALTHNHYASLNGGKEGTRYSASLSYMNQEGIITNSDFERYQGRVSLDQRISDKFKVNLNANYTRAITNGTSPSSTVSSATSSLMYSVWGYRPVTYDNADLENSLFDPAVDSSNDYRFNPILNQREEYRKRIEDNLVANTFVEYTILPGFKAKVSAGYRLKNVTNEQFNNSKTRYGNPTRSEGVNASMGTTENRSWLNENTLTYVKTFNKKHNLNALAGITFQGDYYKYYYMKVQQITNEALGMSGMDEGTPSKVESSLSESKLMSYLARVNYNYDSKYYLTASFRADGSSKFVGNNRWGYFPSASVAWNFNREAFLEKASSWLSNGKLRLSWGMTGNNRVGDFAALAKLYSSITTEYVFNNSYYPGYALSALANKDLKWETTDQVNLGFDLGFFNDRINLTVDVYHKLTRDLLLNADLPYSTGFSSAYKNIGKMQNRGLEITLETQNIKTKDFTWSTNFNISFNRGKIKELNAGQETLLSTVSFDNGYQTPSYIAQVGQPVGLMYGFVYDGTYKYEDFDKTASGDYILKANIPNNGGDRTAIKPGTAKYKDINGDGVVNDNDRTIIGRGHPIHTGGFTNNFTYKDFDLSIFFQWSYGNNIINANRLIFENGEPRKETNMFASYINRWTPENPNSDIPAVRGQGPKVFSSRVIEDGSYLRLKTISLGYNVPAKALKKCSLSSARIFISGENLLTFTSYSGYDPEVSVRNSALTPGFDYSAYPRAYNFSVGLNIGF</sequence>
<dbReference type="InterPro" id="IPR037066">
    <property type="entry name" value="Plug_dom_sf"/>
</dbReference>
<evidence type="ECO:0000256" key="3">
    <source>
        <dbReference type="ARBA" id="ARBA00022452"/>
    </source>
</evidence>
<dbReference type="RefSeq" id="WP_118402979.1">
    <property type="nucleotide sequence ID" value="NZ_JADNFX010000010.1"/>
</dbReference>
<keyword evidence="4 8" id="KW-0812">Transmembrane</keyword>
<evidence type="ECO:0000256" key="6">
    <source>
        <dbReference type="ARBA" id="ARBA00023136"/>
    </source>
</evidence>
<evidence type="ECO:0000256" key="5">
    <source>
        <dbReference type="ARBA" id="ARBA00023077"/>
    </source>
</evidence>
<dbReference type="Pfam" id="PF07715">
    <property type="entry name" value="Plug"/>
    <property type="match status" value="1"/>
</dbReference>
<evidence type="ECO:0000313" key="15">
    <source>
        <dbReference type="Proteomes" id="UP000283341"/>
    </source>
</evidence>
<feature type="signal peptide" evidence="11">
    <location>
        <begin position="1"/>
        <end position="22"/>
    </location>
</feature>
<evidence type="ECO:0000256" key="8">
    <source>
        <dbReference type="PROSITE-ProRule" id="PRU01360"/>
    </source>
</evidence>
<comment type="similarity">
    <text evidence="8 9">Belongs to the TonB-dependent receptor family.</text>
</comment>
<feature type="region of interest" description="Disordered" evidence="10">
    <location>
        <begin position="486"/>
        <end position="505"/>
    </location>
</feature>
<dbReference type="InterPro" id="IPR023997">
    <property type="entry name" value="TonB-dep_OMP_SusC/RagA_CS"/>
</dbReference>
<organism evidence="14 15">
    <name type="scientific">Bacteroides cellulosilyticus</name>
    <dbReference type="NCBI Taxonomy" id="246787"/>
    <lineage>
        <taxon>Bacteria</taxon>
        <taxon>Pseudomonadati</taxon>
        <taxon>Bacteroidota</taxon>
        <taxon>Bacteroidia</taxon>
        <taxon>Bacteroidales</taxon>
        <taxon>Bacteroidaceae</taxon>
        <taxon>Bacteroides</taxon>
    </lineage>
</organism>
<dbReference type="InterPro" id="IPR012910">
    <property type="entry name" value="Plug_dom"/>
</dbReference>
<dbReference type="Gene3D" id="2.40.170.20">
    <property type="entry name" value="TonB-dependent receptor, beta-barrel domain"/>
    <property type="match status" value="1"/>
</dbReference>
<evidence type="ECO:0000256" key="4">
    <source>
        <dbReference type="ARBA" id="ARBA00022692"/>
    </source>
</evidence>
<dbReference type="GO" id="GO:0009279">
    <property type="term" value="C:cell outer membrane"/>
    <property type="evidence" value="ECO:0007669"/>
    <property type="project" value="UniProtKB-SubCell"/>
</dbReference>
<reference evidence="14 15" key="1">
    <citation type="submission" date="2018-08" db="EMBL/GenBank/DDBJ databases">
        <title>A genome reference for cultivated species of the human gut microbiota.</title>
        <authorList>
            <person name="Zou Y."/>
            <person name="Xue W."/>
            <person name="Luo G."/>
        </authorList>
    </citation>
    <scope>NUCLEOTIDE SEQUENCE [LARGE SCALE GENOMIC DNA]</scope>
    <source>
        <strain evidence="14 15">AF22-3AC</strain>
    </source>
</reference>
<protein>
    <submittedName>
        <fullName evidence="14">TonB-dependent receptor</fullName>
    </submittedName>
</protein>
<keyword evidence="14" id="KW-0675">Receptor</keyword>
<dbReference type="InterPro" id="IPR023996">
    <property type="entry name" value="TonB-dep_OMP_SusC/RagA"/>
</dbReference>
<comment type="subcellular location">
    <subcellularLocation>
        <location evidence="1 8">Cell outer membrane</location>
        <topology evidence="1 8">Multi-pass membrane protein</topology>
    </subcellularLocation>
</comment>
<name>A0A412IFD8_9BACE</name>
<dbReference type="Pfam" id="PF00593">
    <property type="entry name" value="TonB_dep_Rec_b-barrel"/>
    <property type="match status" value="1"/>
</dbReference>
<keyword evidence="2 8" id="KW-0813">Transport</keyword>
<keyword evidence="7 8" id="KW-0998">Cell outer membrane</keyword>
<dbReference type="NCBIfam" id="TIGR04056">
    <property type="entry name" value="OMP_RagA_SusC"/>
    <property type="match status" value="1"/>
</dbReference>
<keyword evidence="6 8" id="KW-0472">Membrane</keyword>
<dbReference type="Proteomes" id="UP000283341">
    <property type="component" value="Unassembled WGS sequence"/>
</dbReference>
<dbReference type="AlphaFoldDB" id="A0A412IFD8"/>
<dbReference type="InterPro" id="IPR039426">
    <property type="entry name" value="TonB-dep_rcpt-like"/>
</dbReference>
<feature type="domain" description="TonB-dependent receptor plug" evidence="13">
    <location>
        <begin position="122"/>
        <end position="225"/>
    </location>
</feature>
<proteinExistence type="inferred from homology"/>
<evidence type="ECO:0000256" key="7">
    <source>
        <dbReference type="ARBA" id="ARBA00023237"/>
    </source>
</evidence>
<accession>A0A412IFD8</accession>
<keyword evidence="3 8" id="KW-1134">Transmembrane beta strand</keyword>
<dbReference type="InterPro" id="IPR000531">
    <property type="entry name" value="Beta-barrel_TonB"/>
</dbReference>
<evidence type="ECO:0000256" key="11">
    <source>
        <dbReference type="SAM" id="SignalP"/>
    </source>
</evidence>
<dbReference type="Gene3D" id="2.170.130.10">
    <property type="entry name" value="TonB-dependent receptor, plug domain"/>
    <property type="match status" value="1"/>
</dbReference>